<evidence type="ECO:0000313" key="4">
    <source>
        <dbReference type="EMBL" id="MEQ2177172.1"/>
    </source>
</evidence>
<accession>A0ABV0P0J0</accession>
<dbReference type="InterPro" id="IPR001360">
    <property type="entry name" value="Glyco_hydro_1"/>
</dbReference>
<dbReference type="EMBL" id="JAHRIO010060001">
    <property type="protein sequence ID" value="MEQ2177172.1"/>
    <property type="molecule type" value="Genomic_DNA"/>
</dbReference>
<dbReference type="InterPro" id="IPR033132">
    <property type="entry name" value="GH_1_N_CS"/>
</dbReference>
<evidence type="ECO:0000256" key="1">
    <source>
        <dbReference type="ARBA" id="ARBA00010838"/>
    </source>
</evidence>
<dbReference type="InterPro" id="IPR017853">
    <property type="entry name" value="GH"/>
</dbReference>
<dbReference type="SUPFAM" id="SSF51445">
    <property type="entry name" value="(Trans)glycosidases"/>
    <property type="match status" value="4"/>
</dbReference>
<keyword evidence="2" id="KW-0378">Hydrolase</keyword>
<comment type="similarity">
    <text evidence="1">Belongs to the glycosyl hydrolase 1 family.</text>
</comment>
<proteinExistence type="inferred from homology"/>
<dbReference type="Gene3D" id="3.20.20.80">
    <property type="entry name" value="Glycosidases"/>
    <property type="match status" value="4"/>
</dbReference>
<sequence length="848" mass="96097">MLLAGPLTEKEVRTSSGEENVVFDCSHPIPAGSKQYFEYLQTKGVNHFKVPLSWAKLLPTGLVSKPQQAVVRCYQTLLKQLLEVGLQPLVILHGSTVPDSLRSRYGSWESQRLLEMFQQYAEFALKEFGLLANSWVTFSDLDEVLHGGQTADDHSLLQNILQLHKKIYQFYHQNLRGQAFLPGFQWATSSESFKVEGGWLEGGKGETIWDHFGHEGQAFANHTADLASDSYNKIDIDVYLLRGLGVNTYQFSISWARVFPSGHRESQSNEGVRYYDNLIDALIESGIQPVVTLYHWDLPQALQDNGGWTNPSIIGAFKDYADFCFSRFGSRVKNWNTFSSPWVVSHAGYGTGEHAPGVKDYVTASYQVTHNILKSHAEAWHVYNDYYRKTQGGKVGIALNSDWAQPTDATKPEDVAAAERYLQFMLGWFAHPIFIDGDYPAIIEQNGFASRKQDHFEGLKLPQVRRSTPLPPSEVPSASKVVWEKFTPQKKFDRQMYHYGQFPQDFSWGVSSSAYQIEGGWNQDGKGPSVWDTFTQKPGSGIPEDGIGNVACDSYNKLDEDLYMLRAMKVKSYRFSLSWSRIFPNGRRESLNQKGVDYYNRLIDGLLAHDITPMVTIYHWDLPQALQDIGGWQAAEMIDIFNDYCDFCFATFGNRVKFWMTMNDPQGLAWLGYGLGQIPPNIKEPGTAPYQVAHNLIKAHAKAYHTYDDKYRLSQGGLVSIALNAEWVEPKDINVPREIVAADRAMQFLIEGGWRADGKGLSIWDKFAHTPLRIFENDNGDIACDSYNKIDEDIAILKQLRVNHYRFSISWTRILPDGTKNYINEAGFSYYDRLVNALLAANIQPHVS</sequence>
<comment type="caution">
    <text evidence="4">The sequence shown here is derived from an EMBL/GenBank/DDBJ whole genome shotgun (WGS) entry which is preliminary data.</text>
</comment>
<dbReference type="Pfam" id="PF00232">
    <property type="entry name" value="Glyco_hydro_1"/>
    <property type="match status" value="3"/>
</dbReference>
<evidence type="ECO:0000313" key="5">
    <source>
        <dbReference type="Proteomes" id="UP001476798"/>
    </source>
</evidence>
<name>A0ABV0P0J0_9TELE</name>
<dbReference type="PANTHER" id="PTHR10353:SF36">
    <property type="entry name" value="LP05116P"/>
    <property type="match status" value="1"/>
</dbReference>
<protein>
    <recommendedName>
        <fullName evidence="6">Lactase</fullName>
    </recommendedName>
</protein>
<reference evidence="4 5" key="1">
    <citation type="submission" date="2021-06" db="EMBL/GenBank/DDBJ databases">
        <authorList>
            <person name="Palmer J.M."/>
        </authorList>
    </citation>
    <scope>NUCLEOTIDE SEQUENCE [LARGE SCALE GENOMIC DNA]</scope>
    <source>
        <strain evidence="4 5">GA_2019</strain>
        <tissue evidence="4">Muscle</tissue>
    </source>
</reference>
<evidence type="ECO:0000256" key="2">
    <source>
        <dbReference type="ARBA" id="ARBA00022801"/>
    </source>
</evidence>
<organism evidence="4 5">
    <name type="scientific">Goodea atripinnis</name>
    <dbReference type="NCBI Taxonomy" id="208336"/>
    <lineage>
        <taxon>Eukaryota</taxon>
        <taxon>Metazoa</taxon>
        <taxon>Chordata</taxon>
        <taxon>Craniata</taxon>
        <taxon>Vertebrata</taxon>
        <taxon>Euteleostomi</taxon>
        <taxon>Actinopterygii</taxon>
        <taxon>Neopterygii</taxon>
        <taxon>Teleostei</taxon>
        <taxon>Neoteleostei</taxon>
        <taxon>Acanthomorphata</taxon>
        <taxon>Ovalentaria</taxon>
        <taxon>Atherinomorphae</taxon>
        <taxon>Cyprinodontiformes</taxon>
        <taxon>Goodeidae</taxon>
        <taxon>Goodea</taxon>
    </lineage>
</organism>
<gene>
    <name evidence="4" type="ORF">GOODEAATRI_001054</name>
</gene>
<keyword evidence="5" id="KW-1185">Reference proteome</keyword>
<evidence type="ECO:0008006" key="6">
    <source>
        <dbReference type="Google" id="ProtNLM"/>
    </source>
</evidence>
<keyword evidence="3" id="KW-0326">Glycosidase</keyword>
<dbReference type="PROSITE" id="PS00653">
    <property type="entry name" value="GLYCOSYL_HYDROL_F1_2"/>
    <property type="match status" value="1"/>
</dbReference>
<dbReference type="Proteomes" id="UP001476798">
    <property type="component" value="Unassembled WGS sequence"/>
</dbReference>
<evidence type="ECO:0000256" key="3">
    <source>
        <dbReference type="ARBA" id="ARBA00023295"/>
    </source>
</evidence>
<dbReference type="PANTHER" id="PTHR10353">
    <property type="entry name" value="GLYCOSYL HYDROLASE"/>
    <property type="match status" value="1"/>
</dbReference>